<dbReference type="EMBL" id="UYSU01033645">
    <property type="protein sequence ID" value="VDL92727.1"/>
    <property type="molecule type" value="Genomic_DNA"/>
</dbReference>
<reference evidence="4" key="1">
    <citation type="submission" date="2016-06" db="UniProtKB">
        <authorList>
            <consortium name="WormBaseParasite"/>
        </authorList>
    </citation>
    <scope>IDENTIFICATION</scope>
</reference>
<evidence type="ECO:0000259" key="1">
    <source>
        <dbReference type="Pfam" id="PF17919"/>
    </source>
</evidence>
<dbReference type="SUPFAM" id="SSF56672">
    <property type="entry name" value="DNA/RNA polymerases"/>
    <property type="match status" value="1"/>
</dbReference>
<proteinExistence type="predicted"/>
<dbReference type="PANTHER" id="PTHR37984:SF9">
    <property type="entry name" value="INTEGRASE CATALYTIC DOMAIN-CONTAINING PROTEIN"/>
    <property type="match status" value="1"/>
</dbReference>
<dbReference type="AlphaFoldDB" id="A0A183SQ44"/>
<dbReference type="InterPro" id="IPR043502">
    <property type="entry name" value="DNA/RNA_pol_sf"/>
</dbReference>
<dbReference type="WBParaSite" id="SSLN_0000654401-mRNA-1">
    <property type="protein sequence ID" value="SSLN_0000654401-mRNA-1"/>
    <property type="gene ID" value="SSLN_0000654401"/>
</dbReference>
<dbReference type="InterPro" id="IPR043128">
    <property type="entry name" value="Rev_trsase/Diguanyl_cyclase"/>
</dbReference>
<gene>
    <name evidence="2" type="ORF">SSLN_LOCUS6342</name>
</gene>
<dbReference type="OrthoDB" id="5807442at2759"/>
<dbReference type="Gene3D" id="3.30.70.270">
    <property type="match status" value="2"/>
</dbReference>
<accession>A0A183SQ44</accession>
<sequence>MLDKIMENLIDYGVKINMEKGEFLRKEIHYFGFVVSEAVPSQDPERVAAFKNVKVPKNVRKLQSFMHLVSYYSPFIAALHNLKPPFNKLLCKDAKFDCPTDYQEALDGIKAKIFESTVLSYFGADKEIIVQADASEYGLGGVLL</sequence>
<name>A0A183SQ44_SCHSO</name>
<dbReference type="PANTHER" id="PTHR37984">
    <property type="entry name" value="PROTEIN CBG26694"/>
    <property type="match status" value="1"/>
</dbReference>
<dbReference type="InterPro" id="IPR050951">
    <property type="entry name" value="Retrovirus_Pol_polyprotein"/>
</dbReference>
<feature type="domain" description="Reverse transcriptase/retrotransposon-derived protein RNase H-like" evidence="1">
    <location>
        <begin position="101"/>
        <end position="143"/>
    </location>
</feature>
<organism evidence="4">
    <name type="scientific">Schistocephalus solidus</name>
    <name type="common">Tapeworm</name>
    <dbReference type="NCBI Taxonomy" id="70667"/>
    <lineage>
        <taxon>Eukaryota</taxon>
        <taxon>Metazoa</taxon>
        <taxon>Spiralia</taxon>
        <taxon>Lophotrochozoa</taxon>
        <taxon>Platyhelminthes</taxon>
        <taxon>Cestoda</taxon>
        <taxon>Eucestoda</taxon>
        <taxon>Diphyllobothriidea</taxon>
        <taxon>Diphyllobothriidae</taxon>
        <taxon>Schistocephalus</taxon>
    </lineage>
</organism>
<evidence type="ECO:0000313" key="4">
    <source>
        <dbReference type="WBParaSite" id="SSLN_0000654401-mRNA-1"/>
    </source>
</evidence>
<protein>
    <submittedName>
        <fullName evidence="4">RT_RNaseH_2 domain-containing protein</fullName>
    </submittedName>
</protein>
<dbReference type="Pfam" id="PF17919">
    <property type="entry name" value="RT_RNaseH_2"/>
    <property type="match status" value="1"/>
</dbReference>
<dbReference type="InterPro" id="IPR041577">
    <property type="entry name" value="RT_RNaseH_2"/>
</dbReference>
<evidence type="ECO:0000313" key="3">
    <source>
        <dbReference type="Proteomes" id="UP000275846"/>
    </source>
</evidence>
<dbReference type="STRING" id="70667.A0A183SQ44"/>
<evidence type="ECO:0000313" key="2">
    <source>
        <dbReference type="EMBL" id="VDL92727.1"/>
    </source>
</evidence>
<dbReference type="Proteomes" id="UP000275846">
    <property type="component" value="Unassembled WGS sequence"/>
</dbReference>
<keyword evidence="3" id="KW-1185">Reference proteome</keyword>
<reference evidence="2 3" key="2">
    <citation type="submission" date="2018-11" db="EMBL/GenBank/DDBJ databases">
        <authorList>
            <consortium name="Pathogen Informatics"/>
        </authorList>
    </citation>
    <scope>NUCLEOTIDE SEQUENCE [LARGE SCALE GENOMIC DNA]</scope>
    <source>
        <strain evidence="2 3">NST_G2</strain>
    </source>
</reference>